<protein>
    <submittedName>
        <fullName evidence="2">Phospholipase/Carboxylesterase</fullName>
    </submittedName>
</protein>
<dbReference type="GO" id="GO:0016787">
    <property type="term" value="F:hydrolase activity"/>
    <property type="evidence" value="ECO:0007669"/>
    <property type="project" value="InterPro"/>
</dbReference>
<dbReference type="KEGG" id="cpeg:CPELA_01825"/>
<dbReference type="Pfam" id="PF02230">
    <property type="entry name" value="Abhydrolase_2"/>
    <property type="match status" value="1"/>
</dbReference>
<dbReference type="InterPro" id="IPR029058">
    <property type="entry name" value="AB_hydrolase_fold"/>
</dbReference>
<dbReference type="Gene3D" id="3.40.50.1820">
    <property type="entry name" value="alpha/beta hydrolase"/>
    <property type="match status" value="1"/>
</dbReference>
<dbReference type="SUPFAM" id="SSF53474">
    <property type="entry name" value="alpha/beta-Hydrolases"/>
    <property type="match status" value="1"/>
</dbReference>
<proteinExistence type="predicted"/>
<reference evidence="2 3" key="1">
    <citation type="submission" date="2019-01" db="EMBL/GenBank/DDBJ databases">
        <authorList>
            <person name="Ruckert C."/>
            <person name="Busche T."/>
            <person name="Kalinowski J."/>
        </authorList>
    </citation>
    <scope>NUCLEOTIDE SEQUENCE [LARGE SCALE GENOMIC DNA]</scope>
    <source>
        <strain evidence="2 3">136/3</strain>
    </source>
</reference>
<dbReference type="RefSeq" id="WP_128889221.1">
    <property type="nucleotide sequence ID" value="NZ_BMCX01000004.1"/>
</dbReference>
<name>A0A410W705_9CORY</name>
<dbReference type="EMBL" id="CP035299">
    <property type="protein sequence ID" value="QAU51664.1"/>
    <property type="molecule type" value="Genomic_DNA"/>
</dbReference>
<dbReference type="PANTHER" id="PTHR43037:SF1">
    <property type="entry name" value="BLL1128 PROTEIN"/>
    <property type="match status" value="1"/>
</dbReference>
<keyword evidence="1" id="KW-0732">Signal</keyword>
<sequence length="269" mass="29022">MPSLAPLERHRLGKRQYRLLRPQGQPSGDLLLALHGSKQSGSVLQRFSAGSFDRFAALGWTVCYPDGVANHWNDDRVHLAERTREEGTDDVGFLEALIAHLKPQRIAAVGFSNGAMMVLSLLYRRPGLLSAAALLSATHPAASNWRCDAQGFQPTPLFCQHGLNDPIVPFAGGRAGMPGQDRGELLSFDASCELLAKLNNAKLIRSTHPRRYAGDAPLEAWALPNEGHVIPSLHPVTSPLLGPASGTVDLGGHLEQFLLSLDDAAARTH</sequence>
<accession>A0A410W705</accession>
<dbReference type="InterPro" id="IPR050955">
    <property type="entry name" value="Plant_Biomass_Hydrol_Est"/>
</dbReference>
<gene>
    <name evidence="2" type="ORF">CPELA_01825</name>
</gene>
<dbReference type="OrthoDB" id="9767239at2"/>
<evidence type="ECO:0000313" key="2">
    <source>
        <dbReference type="EMBL" id="QAU51664.1"/>
    </source>
</evidence>
<dbReference type="InterPro" id="IPR003140">
    <property type="entry name" value="PLipase/COase/thioEstase"/>
</dbReference>
<dbReference type="Proteomes" id="UP000288929">
    <property type="component" value="Chromosome"/>
</dbReference>
<organism evidence="2 3">
    <name type="scientific">Corynebacterium pelargi</name>
    <dbReference type="NCBI Taxonomy" id="1471400"/>
    <lineage>
        <taxon>Bacteria</taxon>
        <taxon>Bacillati</taxon>
        <taxon>Actinomycetota</taxon>
        <taxon>Actinomycetes</taxon>
        <taxon>Mycobacteriales</taxon>
        <taxon>Corynebacteriaceae</taxon>
        <taxon>Corynebacterium</taxon>
    </lineage>
</organism>
<evidence type="ECO:0000256" key="1">
    <source>
        <dbReference type="ARBA" id="ARBA00022729"/>
    </source>
</evidence>
<dbReference type="AlphaFoldDB" id="A0A410W705"/>
<keyword evidence="3" id="KW-1185">Reference proteome</keyword>
<evidence type="ECO:0000313" key="3">
    <source>
        <dbReference type="Proteomes" id="UP000288929"/>
    </source>
</evidence>
<dbReference type="PANTHER" id="PTHR43037">
    <property type="entry name" value="UNNAMED PRODUCT-RELATED"/>
    <property type="match status" value="1"/>
</dbReference>